<dbReference type="Gene3D" id="3.40.50.1820">
    <property type="entry name" value="alpha/beta hydrolase"/>
    <property type="match status" value="1"/>
</dbReference>
<dbReference type="GO" id="GO:0016787">
    <property type="term" value="F:hydrolase activity"/>
    <property type="evidence" value="ECO:0007669"/>
    <property type="project" value="UniProtKB-KW"/>
</dbReference>
<dbReference type="InterPro" id="IPR000073">
    <property type="entry name" value="AB_hydrolase_1"/>
</dbReference>
<protein>
    <submittedName>
        <fullName evidence="3">Alpha/beta hydrolase</fullName>
    </submittedName>
</protein>
<organism evidence="3 4">
    <name type="scientific">Asaia spathodeae</name>
    <dbReference type="NCBI Taxonomy" id="657016"/>
    <lineage>
        <taxon>Bacteria</taxon>
        <taxon>Pseudomonadati</taxon>
        <taxon>Pseudomonadota</taxon>
        <taxon>Alphaproteobacteria</taxon>
        <taxon>Acetobacterales</taxon>
        <taxon>Acetobacteraceae</taxon>
        <taxon>Asaia</taxon>
    </lineage>
</organism>
<dbReference type="RefSeq" id="WP_267310281.1">
    <property type="nucleotide sequence ID" value="NZ_JABXXV010000005.1"/>
</dbReference>
<dbReference type="InterPro" id="IPR029058">
    <property type="entry name" value="AB_hydrolase_fold"/>
</dbReference>
<evidence type="ECO:0000313" key="4">
    <source>
        <dbReference type="Proteomes" id="UP001516351"/>
    </source>
</evidence>
<accession>A0ABX2P5F5</accession>
<evidence type="ECO:0000259" key="2">
    <source>
        <dbReference type="Pfam" id="PF12697"/>
    </source>
</evidence>
<comment type="caution">
    <text evidence="3">The sequence shown here is derived from an EMBL/GenBank/DDBJ whole genome shotgun (WGS) entry which is preliminary data.</text>
</comment>
<feature type="chain" id="PRO_5045854443" evidence="1">
    <location>
        <begin position="25"/>
        <end position="302"/>
    </location>
</feature>
<proteinExistence type="predicted"/>
<dbReference type="Proteomes" id="UP001516351">
    <property type="component" value="Unassembled WGS sequence"/>
</dbReference>
<dbReference type="SUPFAM" id="SSF53474">
    <property type="entry name" value="alpha/beta-Hydrolases"/>
    <property type="match status" value="1"/>
</dbReference>
<reference evidence="3 4" key="1">
    <citation type="submission" date="2020-06" db="EMBL/GenBank/DDBJ databases">
        <title>Synonyms of Asaia species.</title>
        <authorList>
            <person name="Sombolestani A."/>
        </authorList>
    </citation>
    <scope>NUCLEOTIDE SEQUENCE [LARGE SCALE GENOMIC DNA]</scope>
    <source>
        <strain evidence="3 4">LMG 27047</strain>
    </source>
</reference>
<feature type="signal peptide" evidence="1">
    <location>
        <begin position="1"/>
        <end position="24"/>
    </location>
</feature>
<gene>
    <name evidence="3" type="ORF">HW542_10085</name>
</gene>
<evidence type="ECO:0000313" key="3">
    <source>
        <dbReference type="EMBL" id="NVN47155.1"/>
    </source>
</evidence>
<feature type="domain" description="AB hydrolase-1" evidence="2">
    <location>
        <begin position="48"/>
        <end position="293"/>
    </location>
</feature>
<dbReference type="InterPro" id="IPR050266">
    <property type="entry name" value="AB_hydrolase_sf"/>
</dbReference>
<dbReference type="Pfam" id="PF12697">
    <property type="entry name" value="Abhydrolase_6"/>
    <property type="match status" value="1"/>
</dbReference>
<dbReference type="PANTHER" id="PTHR43798">
    <property type="entry name" value="MONOACYLGLYCEROL LIPASE"/>
    <property type="match status" value="1"/>
</dbReference>
<keyword evidence="3" id="KW-0378">Hydrolase</keyword>
<keyword evidence="1" id="KW-0732">Signal</keyword>
<sequence>MNPRFFLPALLVASLAFAPTLSQAAEDTAIQTIAQPFSVVVEGNGPDVILIPGLASPRSVWSDLATKLKAHYRLHLVQIAGFAGEPVQKEAPEQVMQPVATALSRYIETAHLHRPTVIGHSIGGELALMVASETPDDVGAVIVVDALPFYPLVFNPMATRETALPHATALRQALLQETPESQRRASQQQTIASMVKTASARPALVEAGLKSDRKTIANALYDDMTTDLRPALSKITAPVTVIYAYDPVFGVPATAIDTVYRTSYTGTAQVHFTRIDDSYHFIMIDQPEKFNRAVEAALRPNR</sequence>
<dbReference type="EMBL" id="JABXXV010000005">
    <property type="protein sequence ID" value="NVN47155.1"/>
    <property type="molecule type" value="Genomic_DNA"/>
</dbReference>
<keyword evidence="4" id="KW-1185">Reference proteome</keyword>
<dbReference type="PANTHER" id="PTHR43798:SF33">
    <property type="entry name" value="HYDROLASE, PUTATIVE (AFU_ORTHOLOGUE AFUA_2G14860)-RELATED"/>
    <property type="match status" value="1"/>
</dbReference>
<name>A0ABX2P5F5_9PROT</name>
<evidence type="ECO:0000256" key="1">
    <source>
        <dbReference type="SAM" id="SignalP"/>
    </source>
</evidence>